<dbReference type="Gene3D" id="1.10.10.60">
    <property type="entry name" value="Homeodomain-like"/>
    <property type="match status" value="1"/>
</dbReference>
<reference evidence="1" key="1">
    <citation type="journal article" date="2020" name="Nature">
        <title>Giant virus diversity and host interactions through global metagenomics.</title>
        <authorList>
            <person name="Schulz F."/>
            <person name="Roux S."/>
            <person name="Paez-Espino D."/>
            <person name="Jungbluth S."/>
            <person name="Walsh D.A."/>
            <person name="Denef V.J."/>
            <person name="McMahon K.D."/>
            <person name="Konstantinidis K.T."/>
            <person name="Eloe-Fadrosh E.A."/>
            <person name="Kyrpides N.C."/>
            <person name="Woyke T."/>
        </authorList>
    </citation>
    <scope>NUCLEOTIDE SEQUENCE</scope>
    <source>
        <strain evidence="1">GVMAG-M-3300024336-7</strain>
    </source>
</reference>
<name>A0A6C0IZ72_9ZZZZ</name>
<dbReference type="GO" id="GO:0003899">
    <property type="term" value="F:DNA-directed RNA polymerase activity"/>
    <property type="evidence" value="ECO:0007669"/>
    <property type="project" value="InterPro"/>
</dbReference>
<sequence length="79" mass="9065">MGTPIVCVECGYPLGDKYELFREARKKCQMSDLVYPLADMPKTDEKTDSLRYLLKALGVTKSCCITHMMAHILPTQFYR</sequence>
<protein>
    <recommendedName>
        <fullName evidence="2">DNA-directed RNA polymerase</fullName>
    </recommendedName>
</protein>
<dbReference type="EMBL" id="MN740267">
    <property type="protein sequence ID" value="QHT96803.1"/>
    <property type="molecule type" value="Genomic_DNA"/>
</dbReference>
<dbReference type="InterPro" id="IPR023580">
    <property type="entry name" value="RNA_pol_su_RPB10"/>
</dbReference>
<dbReference type="SUPFAM" id="SSF46924">
    <property type="entry name" value="RNA polymerase subunit RPB10"/>
    <property type="match status" value="1"/>
</dbReference>
<proteinExistence type="predicted"/>
<dbReference type="GO" id="GO:0003677">
    <property type="term" value="F:DNA binding"/>
    <property type="evidence" value="ECO:0007669"/>
    <property type="project" value="InterPro"/>
</dbReference>
<organism evidence="1">
    <name type="scientific">viral metagenome</name>
    <dbReference type="NCBI Taxonomy" id="1070528"/>
    <lineage>
        <taxon>unclassified sequences</taxon>
        <taxon>metagenomes</taxon>
        <taxon>organismal metagenomes</taxon>
    </lineage>
</organism>
<dbReference type="InterPro" id="IPR000268">
    <property type="entry name" value="RPABC5/Rpb10"/>
</dbReference>
<dbReference type="GO" id="GO:0006351">
    <property type="term" value="P:DNA-templated transcription"/>
    <property type="evidence" value="ECO:0007669"/>
    <property type="project" value="InterPro"/>
</dbReference>
<dbReference type="AlphaFoldDB" id="A0A6C0IZ72"/>
<dbReference type="Pfam" id="PF01194">
    <property type="entry name" value="RNA_pol_N"/>
    <property type="match status" value="1"/>
</dbReference>
<accession>A0A6C0IZ72</accession>
<evidence type="ECO:0008006" key="2">
    <source>
        <dbReference type="Google" id="ProtNLM"/>
    </source>
</evidence>
<evidence type="ECO:0000313" key="1">
    <source>
        <dbReference type="EMBL" id="QHT96803.1"/>
    </source>
</evidence>